<evidence type="ECO:0008006" key="4">
    <source>
        <dbReference type="Google" id="ProtNLM"/>
    </source>
</evidence>
<comment type="caution">
    <text evidence="2">The sequence shown here is derived from an EMBL/GenBank/DDBJ whole genome shotgun (WGS) entry which is preliminary data.</text>
</comment>
<accession>A0A9P4QBX8</accession>
<feature type="compositionally biased region" description="Polar residues" evidence="1">
    <location>
        <begin position="110"/>
        <end position="120"/>
    </location>
</feature>
<dbReference type="Proteomes" id="UP000799441">
    <property type="component" value="Unassembled WGS sequence"/>
</dbReference>
<proteinExistence type="predicted"/>
<evidence type="ECO:0000256" key="1">
    <source>
        <dbReference type="SAM" id="MobiDB-lite"/>
    </source>
</evidence>
<feature type="region of interest" description="Disordered" evidence="1">
    <location>
        <begin position="110"/>
        <end position="154"/>
    </location>
</feature>
<dbReference type="Pfam" id="PF05141">
    <property type="entry name" value="DIT1_PvcA"/>
    <property type="match status" value="1"/>
</dbReference>
<keyword evidence="3" id="KW-1185">Reference proteome</keyword>
<feature type="compositionally biased region" description="Basic and acidic residues" evidence="1">
    <location>
        <begin position="121"/>
        <end position="150"/>
    </location>
</feature>
<evidence type="ECO:0000313" key="2">
    <source>
        <dbReference type="EMBL" id="KAF2724383.1"/>
    </source>
</evidence>
<sequence>MSPNVAIPASDHVTEMDLRLRKVEERLHILLSWQSAIAAATIGKLSPPSTHFDLKELVTPPVTPSATQDRPQPEIPNKELPSSDFLSLQPPADIATSTLLGAQETTNINLSAPTLSNTEARSLEAKEPEKPKNNTRDHIITGTKTQEKAKSQPTVTVVAIAEESEDVGSDTNESTCSASKSVVTLVTVANEPEVVEYPINNDPSTRLADRILDVMATYSQHLITSLTDGHAGHAWPGKFKFIERVKRQVDNNEPVKIILPAFPWKSINTVDKVDGRLPDLGEVLALSRLNAMCEDIKKIYSTGAELTIATDGLVFDDIVGITDEDTWAYSESLLAIVAEKRFNSIKLARVFDLQATTQIHMDKETYMSQVSNCRAELLREYGRTEDEIRELIQSDSDSLLTYRGFIRFLEKDLKHSHIGKTAVSGAEYRRRVKRVATNMMIRAESFTKLIAAKRPDHVRLSIHPSTGMAKLSVPLVITGDGQFPRTPWHCVLAVGVDGSYSTIHSRDVRETHVLIHHNGQPYYWREKSPLWDSFDQAKIMFEPQYPKTLLIYPKDSSSEMSLNDEQIENLHRLAETYGGPVVLSGFSNDMATLPGFDCDNFQQIRDTGTTESNIDEISQRHSGYREGTTTASDGPERMEDPVLAEPAVGVSVVNTDTESGLTTSVVTTEGNTVMIIAEDSCKVHSYVGGTVY</sequence>
<organism evidence="2 3">
    <name type="scientific">Polychaeton citri CBS 116435</name>
    <dbReference type="NCBI Taxonomy" id="1314669"/>
    <lineage>
        <taxon>Eukaryota</taxon>
        <taxon>Fungi</taxon>
        <taxon>Dikarya</taxon>
        <taxon>Ascomycota</taxon>
        <taxon>Pezizomycotina</taxon>
        <taxon>Dothideomycetes</taxon>
        <taxon>Dothideomycetidae</taxon>
        <taxon>Capnodiales</taxon>
        <taxon>Capnodiaceae</taxon>
        <taxon>Polychaeton</taxon>
    </lineage>
</organism>
<dbReference type="AlphaFoldDB" id="A0A9P4QBX8"/>
<dbReference type="PANTHER" id="PTHR37285">
    <property type="entry name" value="SPORE WALL MATURATION PROTEIN DIT1"/>
    <property type="match status" value="1"/>
</dbReference>
<feature type="region of interest" description="Disordered" evidence="1">
    <location>
        <begin position="60"/>
        <end position="89"/>
    </location>
</feature>
<protein>
    <recommendedName>
        <fullName evidence="4">Pyoverdine/dityrosine biosynthesis protein</fullName>
    </recommendedName>
</protein>
<dbReference type="PANTHER" id="PTHR37285:SF5">
    <property type="entry name" value="SPORE WALL MATURATION PROTEIN DIT1"/>
    <property type="match status" value="1"/>
</dbReference>
<reference evidence="2" key="1">
    <citation type="journal article" date="2020" name="Stud. Mycol.">
        <title>101 Dothideomycetes genomes: a test case for predicting lifestyles and emergence of pathogens.</title>
        <authorList>
            <person name="Haridas S."/>
            <person name="Albert R."/>
            <person name="Binder M."/>
            <person name="Bloem J."/>
            <person name="Labutti K."/>
            <person name="Salamov A."/>
            <person name="Andreopoulos B."/>
            <person name="Baker S."/>
            <person name="Barry K."/>
            <person name="Bills G."/>
            <person name="Bluhm B."/>
            <person name="Cannon C."/>
            <person name="Castanera R."/>
            <person name="Culley D."/>
            <person name="Daum C."/>
            <person name="Ezra D."/>
            <person name="Gonzalez J."/>
            <person name="Henrissat B."/>
            <person name="Kuo A."/>
            <person name="Liang C."/>
            <person name="Lipzen A."/>
            <person name="Lutzoni F."/>
            <person name="Magnuson J."/>
            <person name="Mondo S."/>
            <person name="Nolan M."/>
            <person name="Ohm R."/>
            <person name="Pangilinan J."/>
            <person name="Park H.-J."/>
            <person name="Ramirez L."/>
            <person name="Alfaro M."/>
            <person name="Sun H."/>
            <person name="Tritt A."/>
            <person name="Yoshinaga Y."/>
            <person name="Zwiers L.-H."/>
            <person name="Turgeon B."/>
            <person name="Goodwin S."/>
            <person name="Spatafora J."/>
            <person name="Crous P."/>
            <person name="Grigoriev I."/>
        </authorList>
    </citation>
    <scope>NUCLEOTIDE SEQUENCE</scope>
    <source>
        <strain evidence="2">CBS 116435</strain>
    </source>
</reference>
<dbReference type="EMBL" id="MU003772">
    <property type="protein sequence ID" value="KAF2724383.1"/>
    <property type="molecule type" value="Genomic_DNA"/>
</dbReference>
<dbReference type="InterPro" id="IPR007817">
    <property type="entry name" value="Isocyanide_synthase_DIT1"/>
</dbReference>
<dbReference type="OrthoDB" id="429813at2759"/>
<evidence type="ECO:0000313" key="3">
    <source>
        <dbReference type="Proteomes" id="UP000799441"/>
    </source>
</evidence>
<name>A0A9P4QBX8_9PEZI</name>
<gene>
    <name evidence="2" type="ORF">K431DRAFT_310319</name>
</gene>